<organism evidence="1 2">
    <name type="scientific">Gnathostoma spinigerum</name>
    <dbReference type="NCBI Taxonomy" id="75299"/>
    <lineage>
        <taxon>Eukaryota</taxon>
        <taxon>Metazoa</taxon>
        <taxon>Ecdysozoa</taxon>
        <taxon>Nematoda</taxon>
        <taxon>Chromadorea</taxon>
        <taxon>Rhabditida</taxon>
        <taxon>Spirurina</taxon>
        <taxon>Gnathostomatomorpha</taxon>
        <taxon>Gnathostomatoidea</taxon>
        <taxon>Gnathostomatidae</taxon>
        <taxon>Gnathostoma</taxon>
    </lineage>
</organism>
<keyword evidence="2" id="KW-1185">Reference proteome</keyword>
<evidence type="ECO:0000313" key="1">
    <source>
        <dbReference type="EMBL" id="MFH4973982.1"/>
    </source>
</evidence>
<gene>
    <name evidence="1" type="ORF">AB6A40_000691</name>
</gene>
<dbReference type="AlphaFoldDB" id="A0ABD6EBC3"/>
<evidence type="ECO:0000313" key="2">
    <source>
        <dbReference type="Proteomes" id="UP001608902"/>
    </source>
</evidence>
<name>A0ABD6EBC3_9BILA</name>
<sequence>MNTDKNRLFDTQARAVFESLQSK</sequence>
<accession>A0ABD6EBC3</accession>
<protein>
    <submittedName>
        <fullName evidence="1">Uncharacterized protein</fullName>
    </submittedName>
</protein>
<dbReference type="Proteomes" id="UP001608902">
    <property type="component" value="Unassembled WGS sequence"/>
</dbReference>
<reference evidence="1 2" key="1">
    <citation type="submission" date="2024-08" db="EMBL/GenBank/DDBJ databases">
        <title>Gnathostoma spinigerum genome.</title>
        <authorList>
            <person name="Gonzalez-Bertolin B."/>
            <person name="Monzon S."/>
            <person name="Zaballos A."/>
            <person name="Jimenez P."/>
            <person name="Dekumyoy P."/>
            <person name="Varona S."/>
            <person name="Cuesta I."/>
            <person name="Sumanam S."/>
            <person name="Adisakwattana P."/>
            <person name="Gasser R.B."/>
            <person name="Hernandez-Gonzalez A."/>
            <person name="Young N.D."/>
            <person name="Perteguer M.J."/>
        </authorList>
    </citation>
    <scope>NUCLEOTIDE SEQUENCE [LARGE SCALE GENOMIC DNA]</scope>
    <source>
        <strain evidence="1">AL3</strain>
        <tissue evidence="1">Liver</tissue>
    </source>
</reference>
<comment type="caution">
    <text evidence="1">The sequence shown here is derived from an EMBL/GenBank/DDBJ whole genome shotgun (WGS) entry which is preliminary data.</text>
</comment>
<dbReference type="EMBL" id="JBGFUD010000208">
    <property type="protein sequence ID" value="MFH4973982.1"/>
    <property type="molecule type" value="Genomic_DNA"/>
</dbReference>
<proteinExistence type="predicted"/>